<proteinExistence type="predicted"/>
<dbReference type="Proteomes" id="UP000314294">
    <property type="component" value="Unassembled WGS sequence"/>
</dbReference>
<evidence type="ECO:0000256" key="1">
    <source>
        <dbReference type="SAM" id="MobiDB-lite"/>
    </source>
</evidence>
<organism evidence="2 3">
    <name type="scientific">Liparis tanakae</name>
    <name type="common">Tanaka's snailfish</name>
    <dbReference type="NCBI Taxonomy" id="230148"/>
    <lineage>
        <taxon>Eukaryota</taxon>
        <taxon>Metazoa</taxon>
        <taxon>Chordata</taxon>
        <taxon>Craniata</taxon>
        <taxon>Vertebrata</taxon>
        <taxon>Euteleostomi</taxon>
        <taxon>Actinopterygii</taxon>
        <taxon>Neopterygii</taxon>
        <taxon>Teleostei</taxon>
        <taxon>Neoteleostei</taxon>
        <taxon>Acanthomorphata</taxon>
        <taxon>Eupercaria</taxon>
        <taxon>Perciformes</taxon>
        <taxon>Cottioidei</taxon>
        <taxon>Cottales</taxon>
        <taxon>Liparidae</taxon>
        <taxon>Liparis</taxon>
    </lineage>
</organism>
<evidence type="ECO:0000313" key="3">
    <source>
        <dbReference type="Proteomes" id="UP000314294"/>
    </source>
</evidence>
<protein>
    <submittedName>
        <fullName evidence="2">Uncharacterized protein</fullName>
    </submittedName>
</protein>
<evidence type="ECO:0000313" key="2">
    <source>
        <dbReference type="EMBL" id="TNN24188.1"/>
    </source>
</evidence>
<keyword evidence="3" id="KW-1185">Reference proteome</keyword>
<reference evidence="2 3" key="1">
    <citation type="submission" date="2019-03" db="EMBL/GenBank/DDBJ databases">
        <title>First draft genome of Liparis tanakae, snailfish: a comprehensive survey of snailfish specific genes.</title>
        <authorList>
            <person name="Kim W."/>
            <person name="Song I."/>
            <person name="Jeong J.-H."/>
            <person name="Kim D."/>
            <person name="Kim S."/>
            <person name="Ryu S."/>
            <person name="Song J.Y."/>
            <person name="Lee S.K."/>
        </authorList>
    </citation>
    <scope>NUCLEOTIDE SEQUENCE [LARGE SCALE GENOMIC DNA]</scope>
    <source>
        <tissue evidence="2">Muscle</tissue>
    </source>
</reference>
<gene>
    <name evidence="2" type="ORF">EYF80_065688</name>
</gene>
<name>A0A4Z2E5X2_9TELE</name>
<sequence length="82" mass="8760">MVGPGRGGVRGGGSDSRAATLGREGTASCEGGNLQVLTGHRSAQLLLMTCRRKDVNNVRLEPRRENTIPPSRLLFTALTSQR</sequence>
<dbReference type="EMBL" id="SRLO01016146">
    <property type="protein sequence ID" value="TNN24188.1"/>
    <property type="molecule type" value="Genomic_DNA"/>
</dbReference>
<feature type="region of interest" description="Disordered" evidence="1">
    <location>
        <begin position="1"/>
        <end position="32"/>
    </location>
</feature>
<dbReference type="AlphaFoldDB" id="A0A4Z2E5X2"/>
<feature type="compositionally biased region" description="Gly residues" evidence="1">
    <location>
        <begin position="1"/>
        <end position="14"/>
    </location>
</feature>
<accession>A0A4Z2E5X2</accession>
<comment type="caution">
    <text evidence="2">The sequence shown here is derived from an EMBL/GenBank/DDBJ whole genome shotgun (WGS) entry which is preliminary data.</text>
</comment>